<accession>A0A439D2D0</accession>
<comment type="caution">
    <text evidence="3">The sequence shown here is derived from an EMBL/GenBank/DDBJ whole genome shotgun (WGS) entry which is preliminary data.</text>
</comment>
<proteinExistence type="predicted"/>
<feature type="compositionally biased region" description="Basic and acidic residues" evidence="1">
    <location>
        <begin position="621"/>
        <end position="644"/>
    </location>
</feature>
<evidence type="ECO:0000313" key="4">
    <source>
        <dbReference type="Proteomes" id="UP000286045"/>
    </source>
</evidence>
<gene>
    <name evidence="3" type="ORF">EKO27_g6562</name>
</gene>
<dbReference type="STRING" id="363999.A0A439D2D0"/>
<organism evidence="3 4">
    <name type="scientific">Xylaria grammica</name>
    <dbReference type="NCBI Taxonomy" id="363999"/>
    <lineage>
        <taxon>Eukaryota</taxon>
        <taxon>Fungi</taxon>
        <taxon>Dikarya</taxon>
        <taxon>Ascomycota</taxon>
        <taxon>Pezizomycotina</taxon>
        <taxon>Sordariomycetes</taxon>
        <taxon>Xylariomycetidae</taxon>
        <taxon>Xylariales</taxon>
        <taxon>Xylariaceae</taxon>
        <taxon>Xylaria</taxon>
    </lineage>
</organism>
<evidence type="ECO:0000259" key="2">
    <source>
        <dbReference type="Pfam" id="PF26640"/>
    </source>
</evidence>
<dbReference type="EMBL" id="RYZI01000194">
    <property type="protein sequence ID" value="RWA08546.1"/>
    <property type="molecule type" value="Genomic_DNA"/>
</dbReference>
<dbReference type="PANTHER" id="PTHR10622">
    <property type="entry name" value="HET DOMAIN-CONTAINING PROTEIN"/>
    <property type="match status" value="1"/>
</dbReference>
<dbReference type="Pfam" id="PF26640">
    <property type="entry name" value="DUF8212"/>
    <property type="match status" value="1"/>
</dbReference>
<evidence type="ECO:0000313" key="3">
    <source>
        <dbReference type="EMBL" id="RWA08546.1"/>
    </source>
</evidence>
<dbReference type="PANTHER" id="PTHR10622:SF10">
    <property type="entry name" value="HET DOMAIN-CONTAINING PROTEIN"/>
    <property type="match status" value="1"/>
</dbReference>
<sequence length="666" mass="76560">MWLLNSCTWEMKEFISHKQAPPYAILSHTWGDEEVSFREWQHEPLKFVGKKGGFKKINYCCQQAAADGLEWVWVDTSAELSEAINSMFQWYKNAALCYAYLFDVEDNIESKLAGSYWVTRGWTLQELIAPREVVFYSSSWQELGKRSKLSAHLAAVTRINEPFLTGQSLDEASIAQRMSWAANRKTSREEDVAYCLLGIFNVNMPMIYGEGPKAFRRLQELLVREYPEDHSLFAWGKIVEELTDGIYDTGRTWGLEPINIQSEPDRVCDELLGLLAESPKDFEHSGQIVRSPEAAVYFLFGSKMPSVSNLVGRAAHVELPKFNSGPNVAFHVKRPPIVRLWWTTRIVILCGRWDDSHTKFYYITIPITEDTGQSSRMYELIMSDTYTHVDFPGHALAKNMQKFMVSPLPLRPPQATDLVIRRNYVSYPLEQRYTTSGDVDFSPIKGRIRSVNSRRGRIATWSIFNEEGGYGFSISFIRLGYLDHSHEDPAQGRDCGRFRFGLHAFRISQESDPENTTFSIVNKQGNRRTTAATEELNPRVFRTFQDATDSDYLTGEDATYTHDALVSEDKWRFTIVGVADVYISLERIFLDGYDSDDDLDDNESHRFVDVLDFVVQEPRRDEVVKKNNDQEDERERHGAKREDSENSVGSTLRRRMRAMGLVRSQP</sequence>
<name>A0A439D2D0_9PEZI</name>
<dbReference type="InterPro" id="IPR058525">
    <property type="entry name" value="DUF8212"/>
</dbReference>
<keyword evidence="4" id="KW-1185">Reference proteome</keyword>
<dbReference type="AlphaFoldDB" id="A0A439D2D0"/>
<feature type="region of interest" description="Disordered" evidence="1">
    <location>
        <begin position="621"/>
        <end position="666"/>
    </location>
</feature>
<dbReference type="Proteomes" id="UP000286045">
    <property type="component" value="Unassembled WGS sequence"/>
</dbReference>
<reference evidence="3 4" key="1">
    <citation type="submission" date="2018-12" db="EMBL/GenBank/DDBJ databases">
        <title>Draft genome sequence of Xylaria grammica IHI A82.</title>
        <authorList>
            <person name="Buettner E."/>
            <person name="Kellner H."/>
        </authorList>
    </citation>
    <scope>NUCLEOTIDE SEQUENCE [LARGE SCALE GENOMIC DNA]</scope>
    <source>
        <strain evidence="3 4">IHI A82</strain>
    </source>
</reference>
<feature type="domain" description="DUF8212" evidence="2">
    <location>
        <begin position="213"/>
        <end position="296"/>
    </location>
</feature>
<evidence type="ECO:0000256" key="1">
    <source>
        <dbReference type="SAM" id="MobiDB-lite"/>
    </source>
</evidence>
<protein>
    <recommendedName>
        <fullName evidence="2">DUF8212 domain-containing protein</fullName>
    </recommendedName>
</protein>